<dbReference type="GO" id="GO:0000287">
    <property type="term" value="F:magnesium ion binding"/>
    <property type="evidence" value="ECO:0007669"/>
    <property type="project" value="InterPro"/>
</dbReference>
<dbReference type="PANTHER" id="PTHR10286">
    <property type="entry name" value="INORGANIC PYROPHOSPHATASE"/>
    <property type="match status" value="1"/>
</dbReference>
<dbReference type="Pfam" id="PF00719">
    <property type="entry name" value="Pyrophosphatase"/>
    <property type="match status" value="1"/>
</dbReference>
<dbReference type="OrthoDB" id="5187599at2"/>
<evidence type="ECO:0000313" key="7">
    <source>
        <dbReference type="Proteomes" id="UP000217289"/>
    </source>
</evidence>
<sequence>MHADLTRLPLRGKGGAFHVVVESPRGSTVKLKYEPELGIFTLSRPLVRGLRYPFDWGFIPSTRASDGDPLDAMVYWDQTTYPGVVLPCRALGVLKVDQKKKAGGRGRERNDRLLVVPTLAPRADNLNDIHELSSRERQELEHFFSVAVTFANKDLRLLGWEGADSAERLLEQAAARYEATR</sequence>
<protein>
    <recommendedName>
        <fullName evidence="2">inorganic diphosphatase</fullName>
        <ecNumber evidence="2">3.6.1.1</ecNumber>
    </recommendedName>
</protein>
<evidence type="ECO:0000256" key="1">
    <source>
        <dbReference type="ARBA" id="ARBA00001946"/>
    </source>
</evidence>
<keyword evidence="7" id="KW-1185">Reference proteome</keyword>
<evidence type="ECO:0000256" key="4">
    <source>
        <dbReference type="ARBA" id="ARBA00022801"/>
    </source>
</evidence>
<dbReference type="AlphaFoldDB" id="A0A250IG76"/>
<keyword evidence="5" id="KW-0460">Magnesium</keyword>
<keyword evidence="3" id="KW-0479">Metal-binding</keyword>
<dbReference type="Proteomes" id="UP000217289">
    <property type="component" value="Chromosome"/>
</dbReference>
<evidence type="ECO:0000256" key="5">
    <source>
        <dbReference type="ARBA" id="ARBA00022842"/>
    </source>
</evidence>
<dbReference type="GO" id="GO:0005737">
    <property type="term" value="C:cytoplasm"/>
    <property type="evidence" value="ECO:0007669"/>
    <property type="project" value="InterPro"/>
</dbReference>
<reference evidence="6 7" key="1">
    <citation type="submission" date="2017-06" db="EMBL/GenBank/DDBJ databases">
        <authorList>
            <person name="Kim H.J."/>
            <person name="Triplett B.A."/>
        </authorList>
    </citation>
    <scope>NUCLEOTIDE SEQUENCE [LARGE SCALE GENOMIC DNA]</scope>
    <source>
        <strain evidence="6 7">DSM 14713</strain>
    </source>
</reference>
<dbReference type="RefSeq" id="WP_095979253.1">
    <property type="nucleotide sequence ID" value="NZ_CP022163.1"/>
</dbReference>
<evidence type="ECO:0000256" key="2">
    <source>
        <dbReference type="ARBA" id="ARBA00012146"/>
    </source>
</evidence>
<name>A0A250IG76_9BACT</name>
<dbReference type="EMBL" id="CP022163">
    <property type="protein sequence ID" value="ATB30844.1"/>
    <property type="molecule type" value="Genomic_DNA"/>
</dbReference>
<dbReference type="GO" id="GO:0006796">
    <property type="term" value="P:phosphate-containing compound metabolic process"/>
    <property type="evidence" value="ECO:0007669"/>
    <property type="project" value="InterPro"/>
</dbReference>
<dbReference type="PROSITE" id="PS00387">
    <property type="entry name" value="PPASE"/>
    <property type="match status" value="1"/>
</dbReference>
<dbReference type="SUPFAM" id="SSF50324">
    <property type="entry name" value="Inorganic pyrophosphatase"/>
    <property type="match status" value="1"/>
</dbReference>
<comment type="cofactor">
    <cofactor evidence="1">
        <name>Mg(2+)</name>
        <dbReference type="ChEBI" id="CHEBI:18420"/>
    </cofactor>
</comment>
<dbReference type="GO" id="GO:0004427">
    <property type="term" value="F:inorganic diphosphate phosphatase activity"/>
    <property type="evidence" value="ECO:0007669"/>
    <property type="project" value="UniProtKB-EC"/>
</dbReference>
<dbReference type="EC" id="3.6.1.1" evidence="2"/>
<dbReference type="Gene3D" id="3.90.80.10">
    <property type="entry name" value="Inorganic pyrophosphatase"/>
    <property type="match status" value="1"/>
</dbReference>
<gene>
    <name evidence="6" type="ORF">MEBOL_004306</name>
</gene>
<dbReference type="KEGG" id="mbd:MEBOL_004306"/>
<keyword evidence="4" id="KW-0378">Hydrolase</keyword>
<accession>A0A250IG76</accession>
<evidence type="ECO:0000256" key="3">
    <source>
        <dbReference type="ARBA" id="ARBA00022723"/>
    </source>
</evidence>
<evidence type="ECO:0000313" key="6">
    <source>
        <dbReference type="EMBL" id="ATB30844.1"/>
    </source>
</evidence>
<proteinExistence type="predicted"/>
<dbReference type="InterPro" id="IPR008162">
    <property type="entry name" value="Pyrophosphatase"/>
</dbReference>
<organism evidence="6 7">
    <name type="scientific">Melittangium boletus DSM 14713</name>
    <dbReference type="NCBI Taxonomy" id="1294270"/>
    <lineage>
        <taxon>Bacteria</taxon>
        <taxon>Pseudomonadati</taxon>
        <taxon>Myxococcota</taxon>
        <taxon>Myxococcia</taxon>
        <taxon>Myxococcales</taxon>
        <taxon>Cystobacterineae</taxon>
        <taxon>Archangiaceae</taxon>
        <taxon>Melittangium</taxon>
    </lineage>
</organism>
<dbReference type="InterPro" id="IPR036649">
    <property type="entry name" value="Pyrophosphatase_sf"/>
</dbReference>